<accession>A0A371G309</accession>
<dbReference type="Gene3D" id="3.30.70.270">
    <property type="match status" value="1"/>
</dbReference>
<evidence type="ECO:0000313" key="3">
    <source>
        <dbReference type="Proteomes" id="UP000257109"/>
    </source>
</evidence>
<comment type="caution">
    <text evidence="2">The sequence shown here is derived from an EMBL/GenBank/DDBJ whole genome shotgun (WGS) entry which is preliminary data.</text>
</comment>
<evidence type="ECO:0000313" key="2">
    <source>
        <dbReference type="EMBL" id="RDX84935.1"/>
    </source>
</evidence>
<name>A0A371G309_MUCPR</name>
<feature type="non-terminal residue" evidence="2">
    <location>
        <position position="1"/>
    </location>
</feature>
<organism evidence="2 3">
    <name type="scientific">Mucuna pruriens</name>
    <name type="common">Velvet bean</name>
    <name type="synonym">Dolichos pruriens</name>
    <dbReference type="NCBI Taxonomy" id="157652"/>
    <lineage>
        <taxon>Eukaryota</taxon>
        <taxon>Viridiplantae</taxon>
        <taxon>Streptophyta</taxon>
        <taxon>Embryophyta</taxon>
        <taxon>Tracheophyta</taxon>
        <taxon>Spermatophyta</taxon>
        <taxon>Magnoliopsida</taxon>
        <taxon>eudicotyledons</taxon>
        <taxon>Gunneridae</taxon>
        <taxon>Pentapetalae</taxon>
        <taxon>rosids</taxon>
        <taxon>fabids</taxon>
        <taxon>Fabales</taxon>
        <taxon>Fabaceae</taxon>
        <taxon>Papilionoideae</taxon>
        <taxon>50 kb inversion clade</taxon>
        <taxon>NPAAA clade</taxon>
        <taxon>indigoferoid/millettioid clade</taxon>
        <taxon>Phaseoleae</taxon>
        <taxon>Mucuna</taxon>
    </lineage>
</organism>
<reference evidence="2" key="1">
    <citation type="submission" date="2018-05" db="EMBL/GenBank/DDBJ databases">
        <title>Draft genome of Mucuna pruriens seed.</title>
        <authorList>
            <person name="Nnadi N.E."/>
            <person name="Vos R."/>
            <person name="Hasami M.H."/>
            <person name="Devisetty U.K."/>
            <person name="Aguiy J.C."/>
        </authorList>
    </citation>
    <scope>NUCLEOTIDE SEQUENCE [LARGE SCALE GENOMIC DNA]</scope>
    <source>
        <strain evidence="2">JCA_2017</strain>
    </source>
</reference>
<dbReference type="PANTHER" id="PTHR24559">
    <property type="entry name" value="TRANSPOSON TY3-I GAG-POL POLYPROTEIN"/>
    <property type="match status" value="1"/>
</dbReference>
<dbReference type="EMBL" id="QJKJ01006907">
    <property type="protein sequence ID" value="RDX84935.1"/>
    <property type="molecule type" value="Genomic_DNA"/>
</dbReference>
<dbReference type="Proteomes" id="UP000257109">
    <property type="component" value="Unassembled WGS sequence"/>
</dbReference>
<sequence>MLKLQSGAKELEVINLGEKEEREIRVGKQMSPDLRQNTPIDMLGLDTPIVEHRLSLIPNTIPVRQQLRRMKPEVALKIKGGGKAMGTRLPSSSRIPSMGGQYSVGPQERQEGPIVHRLQGSQQGKSQGQFSPASYRYIQMVVEDTEKTTFITTWGTFYYKVMLFGLKNAKATYQRAMVTYSTT</sequence>
<dbReference type="InterPro" id="IPR053134">
    <property type="entry name" value="RNA-dir_DNA_polymerase"/>
</dbReference>
<dbReference type="InterPro" id="IPR043502">
    <property type="entry name" value="DNA/RNA_pol_sf"/>
</dbReference>
<gene>
    <name evidence="2" type="ORF">CR513_33935</name>
</gene>
<evidence type="ECO:0000256" key="1">
    <source>
        <dbReference type="SAM" id="MobiDB-lite"/>
    </source>
</evidence>
<keyword evidence="3" id="KW-1185">Reference proteome</keyword>
<protein>
    <submittedName>
        <fullName evidence="2">Uncharacterized protein</fullName>
    </submittedName>
</protein>
<dbReference type="Gene3D" id="3.10.10.10">
    <property type="entry name" value="HIV Type 1 Reverse Transcriptase, subunit A, domain 1"/>
    <property type="match status" value="1"/>
</dbReference>
<dbReference type="InterPro" id="IPR043128">
    <property type="entry name" value="Rev_trsase/Diguanyl_cyclase"/>
</dbReference>
<dbReference type="SUPFAM" id="SSF56672">
    <property type="entry name" value="DNA/RNA polymerases"/>
    <property type="match status" value="1"/>
</dbReference>
<dbReference type="PANTHER" id="PTHR24559:SF457">
    <property type="entry name" value="RNA-DIRECTED DNA POLYMERASE HOMOLOG"/>
    <property type="match status" value="1"/>
</dbReference>
<dbReference type="OrthoDB" id="1738169at2759"/>
<proteinExistence type="predicted"/>
<dbReference type="AlphaFoldDB" id="A0A371G309"/>
<feature type="region of interest" description="Disordered" evidence="1">
    <location>
        <begin position="81"/>
        <end position="107"/>
    </location>
</feature>